<protein>
    <submittedName>
        <fullName evidence="1">Uncharacterized protein</fullName>
    </submittedName>
</protein>
<dbReference type="Proteomes" id="UP000243681">
    <property type="component" value="Chromosome 1"/>
</dbReference>
<dbReference type="EMBL" id="AM269894">
    <property type="protein sequence ID" value="CAK51521.1"/>
    <property type="molecule type" value="Genomic_DNA"/>
</dbReference>
<proteinExistence type="predicted"/>
<organism evidence="1 2">
    <name type="scientific">Eimeria tenella</name>
    <name type="common">Coccidian parasite</name>
    <dbReference type="NCBI Taxonomy" id="5802"/>
    <lineage>
        <taxon>Eukaryota</taxon>
        <taxon>Sar</taxon>
        <taxon>Alveolata</taxon>
        <taxon>Apicomplexa</taxon>
        <taxon>Conoidasida</taxon>
        <taxon>Coccidia</taxon>
        <taxon>Eucoccidiorida</taxon>
        <taxon>Eimeriorina</taxon>
        <taxon>Eimeriidae</taxon>
        <taxon>Eimeria</taxon>
    </lineage>
</organism>
<sequence length="200" mass="23110">MRFDRAVYTKFLDRETCYGYDDHTDMTIIGWDVLLLKYSLSTYVERDFLARAATAEFKLCTRASCLLRYKTHALQVKKPGGFPCATYSSMAKPRFLFSSSLILAGDYWKEMFFSGVPQCALHYSVFVEIFLMFISRFRDAPMLVFLPYLLAWIVPLQGDLLKGIDWKCESDAQSPVVVSCAKEFQLELWAYQAICLSNRQ</sequence>
<gene>
    <name evidence="1" type="ORF">e1116g03.tmp0025</name>
</gene>
<dbReference type="AlphaFoldDB" id="C8TE35"/>
<accession>C8TE35</accession>
<reference evidence="1 2" key="1">
    <citation type="journal article" date="2007" name="Genome Res.">
        <title>Sequencing and analysis of chromosome 1 of Eimeria tenella reveals a unique segmental organization.</title>
        <authorList>
            <person name="Ling K.H."/>
            <person name="Rajandream M.A."/>
            <person name="Rivailler P."/>
            <person name="Ivens A."/>
            <person name="Yap S.J."/>
            <person name="Madeira A.M.B.N."/>
            <person name="Mungall K."/>
            <person name="Billington K."/>
            <person name="Yee W.Y."/>
            <person name="Bankier A.T."/>
            <person name="Carroll F."/>
            <person name="Durham A.M."/>
            <person name="Peters N."/>
            <person name="Loo S.S."/>
            <person name="Mat-Isa M.N."/>
            <person name="Novaes J."/>
            <person name="Quail M."/>
            <person name="Rosli R."/>
            <person name="Shamsudin M.N."/>
            <person name="Sobreira T.J.P."/>
            <person name="Tivey A.R."/>
            <person name="Wai S.F."/>
            <person name="White S."/>
            <person name="Wu X."/>
            <person name="Kerhornou A.X."/>
            <person name="Blake D."/>
            <person name="Mohamed R."/>
            <person name="Shirley M."/>
            <person name="Gruber A."/>
            <person name="Berriman M."/>
            <person name="Tomley F."/>
            <person name="Dear P.H."/>
            <person name="Wan K.L."/>
        </authorList>
    </citation>
    <scope>NUCLEOTIDE SEQUENCE [LARGE SCALE GENOMIC DNA]</scope>
    <source>
        <strain evidence="1 2">Houghton</strain>
    </source>
</reference>
<evidence type="ECO:0000313" key="2">
    <source>
        <dbReference type="Proteomes" id="UP000243681"/>
    </source>
</evidence>
<name>C8TE35_EIMTE</name>
<evidence type="ECO:0000313" key="1">
    <source>
        <dbReference type="EMBL" id="CAK51521.1"/>
    </source>
</evidence>